<name>L8X198_THACA</name>
<keyword evidence="2" id="KW-1185">Reference proteome</keyword>
<dbReference type="EMBL" id="AFRT01000724">
    <property type="protein sequence ID" value="ELU42773.1"/>
    <property type="molecule type" value="Genomic_DNA"/>
</dbReference>
<proteinExistence type="predicted"/>
<protein>
    <submittedName>
        <fullName evidence="1">Uncharacterized protein</fullName>
    </submittedName>
</protein>
<dbReference type="AlphaFoldDB" id="L8X198"/>
<dbReference type="HOGENOM" id="CLU_3126069_0_0_1"/>
<evidence type="ECO:0000313" key="2">
    <source>
        <dbReference type="Proteomes" id="UP000011668"/>
    </source>
</evidence>
<comment type="caution">
    <text evidence="1">The sequence shown here is derived from an EMBL/GenBank/DDBJ whole genome shotgun (WGS) entry which is preliminary data.</text>
</comment>
<accession>L8X198</accession>
<evidence type="ECO:0000313" key="1">
    <source>
        <dbReference type="EMBL" id="ELU42773.1"/>
    </source>
</evidence>
<reference evidence="1 2" key="1">
    <citation type="journal article" date="2013" name="Nat. Commun.">
        <title>The evolution and pathogenic mechanisms of the rice sheath blight pathogen.</title>
        <authorList>
            <person name="Zheng A."/>
            <person name="Lin R."/>
            <person name="Xu L."/>
            <person name="Qin P."/>
            <person name="Tang C."/>
            <person name="Ai P."/>
            <person name="Zhang D."/>
            <person name="Liu Y."/>
            <person name="Sun Z."/>
            <person name="Feng H."/>
            <person name="Wang Y."/>
            <person name="Chen Y."/>
            <person name="Liang X."/>
            <person name="Fu R."/>
            <person name="Li Q."/>
            <person name="Zhang J."/>
            <person name="Yu X."/>
            <person name="Xie Z."/>
            <person name="Ding L."/>
            <person name="Guan P."/>
            <person name="Tang J."/>
            <person name="Liang Y."/>
            <person name="Wang S."/>
            <person name="Deng Q."/>
            <person name="Li S."/>
            <person name="Zhu J."/>
            <person name="Wang L."/>
            <person name="Liu H."/>
            <person name="Li P."/>
        </authorList>
    </citation>
    <scope>NUCLEOTIDE SEQUENCE [LARGE SCALE GENOMIC DNA]</scope>
    <source>
        <strain evidence="2">AG-1 IA</strain>
    </source>
</reference>
<dbReference type="Proteomes" id="UP000011668">
    <property type="component" value="Unassembled WGS sequence"/>
</dbReference>
<organism evidence="1 2">
    <name type="scientific">Thanatephorus cucumeris (strain AG1-IA)</name>
    <name type="common">Rice sheath blight fungus</name>
    <name type="synonym">Rhizoctonia solani</name>
    <dbReference type="NCBI Taxonomy" id="983506"/>
    <lineage>
        <taxon>Eukaryota</taxon>
        <taxon>Fungi</taxon>
        <taxon>Dikarya</taxon>
        <taxon>Basidiomycota</taxon>
        <taxon>Agaricomycotina</taxon>
        <taxon>Agaricomycetes</taxon>
        <taxon>Cantharellales</taxon>
        <taxon>Ceratobasidiaceae</taxon>
        <taxon>Rhizoctonia</taxon>
        <taxon>Rhizoctonia solani AG-1</taxon>
    </lineage>
</organism>
<sequence>MFGLYHTEKSFFTDILIFRILSHHSAGTDVHDLNLHPSQLSSLRRHQHET</sequence>
<gene>
    <name evidence="1" type="ORF">AG1IA_03197</name>
</gene>